<evidence type="ECO:0000256" key="2">
    <source>
        <dbReference type="ARBA" id="ARBA00004766"/>
    </source>
</evidence>
<sequence>MRFLVQKFGGTSLLTQELRDRVATRIAEAVDEGYAPVVVVSAIGRAGEPYATDTLLNFALAAGRDLPARELDILMSCGEVISGVVMVNTLQRMGRQAVFLTGAQAGIITDHNHNDARILRVDPKNVISQAKEGKIVIVAGFQGISEEGEITTLGRGGSDTTAAALGVALNAECIDIFTDVEGIMTADPRIVEDARILDNVTYNEICQLAHEGAKVIHPRAVEIAMQKNIPIRVRSTFTNSPGTLVASHNQVYGTIDITTDRLASGVAHIAGVTQFKLTVSEVNIDNPALRIFKALALADISIDFINVSPELIMFTVKDEVAKKATAVLQNLGIHPQIRPNCAKISTVGAGIHGVPGVMSHIVEALAEEQVEILQSSDSHTTIWVLVQQDQMHKAIQALHRKFELGHGKNVP</sequence>
<keyword evidence="8 14" id="KW-0547">Nucleotide-binding</keyword>
<evidence type="ECO:0000256" key="1">
    <source>
        <dbReference type="ARBA" id="ARBA00003121"/>
    </source>
</evidence>
<evidence type="ECO:0000256" key="16">
    <source>
        <dbReference type="RuleBase" id="RU004249"/>
    </source>
</evidence>
<dbReference type="OrthoDB" id="9799110at2"/>
<organism evidence="18 19">
    <name type="scientific">Desulforamulus ruminis (strain ATCC 23193 / DSM 2154 / NCIMB 8452 / DL)</name>
    <name type="common">Desulfotomaculum ruminis</name>
    <dbReference type="NCBI Taxonomy" id="696281"/>
    <lineage>
        <taxon>Bacteria</taxon>
        <taxon>Bacillati</taxon>
        <taxon>Bacillota</taxon>
        <taxon>Clostridia</taxon>
        <taxon>Eubacteriales</taxon>
        <taxon>Peptococcaceae</taxon>
        <taxon>Desulforamulus</taxon>
    </lineage>
</organism>
<comment type="pathway">
    <text evidence="4 16">Amino-acid biosynthesis; L-threonine biosynthesis; L-threonine from L-aspartate: step 1/5.</text>
</comment>
<dbReference type="UniPathway" id="UPA00034">
    <property type="reaction ID" value="UER00015"/>
</dbReference>
<dbReference type="GO" id="GO:0019877">
    <property type="term" value="P:diaminopimelate biosynthetic process"/>
    <property type="evidence" value="ECO:0007669"/>
    <property type="project" value="UniProtKB-KW"/>
</dbReference>
<dbReference type="KEGG" id="dru:Desru_1918"/>
<keyword evidence="11" id="KW-0220">Diaminopimelate biosynthesis</keyword>
<dbReference type="InterPro" id="IPR045865">
    <property type="entry name" value="ACT-like_dom_sf"/>
</dbReference>
<dbReference type="InterPro" id="IPR001341">
    <property type="entry name" value="Asp_kinase"/>
</dbReference>
<dbReference type="STRING" id="696281.Desru_1918"/>
<keyword evidence="12" id="KW-0457">Lysine biosynthesis</keyword>
<evidence type="ECO:0000259" key="17">
    <source>
        <dbReference type="PROSITE" id="PS51671"/>
    </source>
</evidence>
<dbReference type="GO" id="GO:0005524">
    <property type="term" value="F:ATP binding"/>
    <property type="evidence" value="ECO:0007669"/>
    <property type="project" value="UniProtKB-KW"/>
</dbReference>
<dbReference type="InterPro" id="IPR005260">
    <property type="entry name" value="Asp_kin_monofn"/>
</dbReference>
<dbReference type="NCBIfam" id="TIGR00656">
    <property type="entry name" value="asp_kin_monofn"/>
    <property type="match status" value="1"/>
</dbReference>
<reference evidence="19" key="1">
    <citation type="submission" date="2011-05" db="EMBL/GenBank/DDBJ databases">
        <title>Complete sequence of Desulfotomaculum ruminis DSM 2154.</title>
        <authorList>
            <person name="Lucas S."/>
            <person name="Copeland A."/>
            <person name="Lapidus A."/>
            <person name="Cheng J.-F."/>
            <person name="Goodwin L."/>
            <person name="Pitluck S."/>
            <person name="Lu M."/>
            <person name="Detter J.C."/>
            <person name="Han C."/>
            <person name="Tapia R."/>
            <person name="Land M."/>
            <person name="Hauser L."/>
            <person name="Kyrpides N."/>
            <person name="Ivanova N."/>
            <person name="Mikhailova N."/>
            <person name="Pagani I."/>
            <person name="Stams A.J.M."/>
            <person name="Plugge C.M."/>
            <person name="Muyzer G."/>
            <person name="Kuever J."/>
            <person name="Parshina S.N."/>
            <person name="Ivanova A.E."/>
            <person name="Nazina T.N."/>
            <person name="Brambilla E."/>
            <person name="Spring S."/>
            <person name="Klenk H.-P."/>
            <person name="Woyke T."/>
        </authorList>
    </citation>
    <scope>NUCLEOTIDE SEQUENCE [LARGE SCALE GENOMIC DNA]</scope>
    <source>
        <strain evidence="19">ATCC 23193 / DSM 2154 / NCIB 8452 / DL</strain>
    </source>
</reference>
<dbReference type="RefSeq" id="WP_013841940.1">
    <property type="nucleotide sequence ID" value="NC_015589.1"/>
</dbReference>
<keyword evidence="19" id="KW-1185">Reference proteome</keyword>
<keyword evidence="10 14" id="KW-0067">ATP-binding</keyword>
<proteinExistence type="inferred from homology"/>
<dbReference type="PANTHER" id="PTHR21499">
    <property type="entry name" value="ASPARTATE KINASE"/>
    <property type="match status" value="1"/>
</dbReference>
<dbReference type="InterPro" id="IPR036393">
    <property type="entry name" value="AceGlu_kinase-like_sf"/>
</dbReference>
<dbReference type="Gene3D" id="3.40.1160.10">
    <property type="entry name" value="Acetylglutamate kinase-like"/>
    <property type="match status" value="1"/>
</dbReference>
<dbReference type="AlphaFoldDB" id="F6DUN9"/>
<dbReference type="PANTHER" id="PTHR21499:SF3">
    <property type="entry name" value="ASPARTOKINASE"/>
    <property type="match status" value="1"/>
</dbReference>
<evidence type="ECO:0000256" key="6">
    <source>
        <dbReference type="ARBA" id="ARBA00022605"/>
    </source>
</evidence>
<dbReference type="GO" id="GO:0004072">
    <property type="term" value="F:aspartate kinase activity"/>
    <property type="evidence" value="ECO:0007669"/>
    <property type="project" value="UniProtKB-EC"/>
</dbReference>
<dbReference type="InterPro" id="IPR027795">
    <property type="entry name" value="CASTOR_ACT_dom"/>
</dbReference>
<keyword evidence="9 15" id="KW-0418">Kinase</keyword>
<dbReference type="SUPFAM" id="SSF53633">
    <property type="entry name" value="Carbamate kinase-like"/>
    <property type="match status" value="1"/>
</dbReference>
<evidence type="ECO:0000256" key="13">
    <source>
        <dbReference type="ARBA" id="ARBA00047872"/>
    </source>
</evidence>
<feature type="domain" description="ACT" evidence="17">
    <location>
        <begin position="346"/>
        <end position="411"/>
    </location>
</feature>
<dbReference type="NCBIfam" id="TIGR00657">
    <property type="entry name" value="asp_kinases"/>
    <property type="match status" value="1"/>
</dbReference>
<dbReference type="HOGENOM" id="CLU_009116_3_2_9"/>
<comment type="function">
    <text evidence="1">Catalyzes the phosphorylation of the beta-carboxyl group of aspartic acid with ATP to yield 4-phospho-L-aspartate, which is involved in the branched biosynthetic pathway leading to the biosynthesis of amino acids threonine, isoleucine and methionine.</text>
</comment>
<evidence type="ECO:0000313" key="19">
    <source>
        <dbReference type="Proteomes" id="UP000009234"/>
    </source>
</evidence>
<keyword evidence="7 15" id="KW-0808">Transferase</keyword>
<dbReference type="GO" id="GO:0009090">
    <property type="term" value="P:homoserine biosynthetic process"/>
    <property type="evidence" value="ECO:0007669"/>
    <property type="project" value="TreeGrafter"/>
</dbReference>
<feature type="binding site" evidence="14">
    <location>
        <position position="79"/>
    </location>
    <ligand>
        <name>substrate</name>
    </ligand>
</feature>
<dbReference type="FunFam" id="3.40.1160.10:FF:000002">
    <property type="entry name" value="Aspartokinase"/>
    <property type="match status" value="1"/>
</dbReference>
<dbReference type="InterPro" id="IPR002912">
    <property type="entry name" value="ACT_dom"/>
</dbReference>
<evidence type="ECO:0000256" key="14">
    <source>
        <dbReference type="PIRSR" id="PIRSR000726-1"/>
    </source>
</evidence>
<evidence type="ECO:0000256" key="12">
    <source>
        <dbReference type="ARBA" id="ARBA00023154"/>
    </source>
</evidence>
<dbReference type="PROSITE" id="PS00324">
    <property type="entry name" value="ASPARTOKINASE"/>
    <property type="match status" value="1"/>
</dbReference>
<dbReference type="NCBIfam" id="NF006068">
    <property type="entry name" value="PRK08210.1"/>
    <property type="match status" value="1"/>
</dbReference>
<evidence type="ECO:0000256" key="11">
    <source>
        <dbReference type="ARBA" id="ARBA00022915"/>
    </source>
</evidence>
<dbReference type="Proteomes" id="UP000009234">
    <property type="component" value="Chromosome"/>
</dbReference>
<reference evidence="18 19" key="2">
    <citation type="journal article" date="2012" name="Stand. Genomic Sci.">
        <title>Complete genome sequence of the sulfate-reducing firmicute Desulfotomaculum ruminis type strain (DL(T)).</title>
        <authorList>
            <person name="Spring S."/>
            <person name="Visser M."/>
            <person name="Lu M."/>
            <person name="Copeland A."/>
            <person name="Lapidus A."/>
            <person name="Lucas S."/>
            <person name="Cheng J.F."/>
            <person name="Han C."/>
            <person name="Tapia R."/>
            <person name="Goodwin L.A."/>
            <person name="Pitluck S."/>
            <person name="Ivanova N."/>
            <person name="Land M."/>
            <person name="Hauser L."/>
            <person name="Larimer F."/>
            <person name="Rohde M."/>
            <person name="Goker M."/>
            <person name="Detter J.C."/>
            <person name="Kyrpides N.C."/>
            <person name="Woyke T."/>
            <person name="Schaap P.J."/>
            <person name="Plugge C.M."/>
            <person name="Muyzer G."/>
            <person name="Kuever J."/>
            <person name="Pereira I.A."/>
            <person name="Parshina S.N."/>
            <person name="Bernier-Latmani R."/>
            <person name="Stams A.J."/>
            <person name="Klenk H.P."/>
        </authorList>
    </citation>
    <scope>NUCLEOTIDE SEQUENCE [LARGE SCALE GENOMIC DNA]</scope>
    <source>
        <strain evidence="19">ATCC 23193 / DSM 2154 / NCIB 8452 / DL</strain>
    </source>
</reference>
<evidence type="ECO:0000256" key="9">
    <source>
        <dbReference type="ARBA" id="ARBA00022777"/>
    </source>
</evidence>
<accession>F6DUN9</accession>
<dbReference type="SUPFAM" id="SSF55021">
    <property type="entry name" value="ACT-like"/>
    <property type="match status" value="2"/>
</dbReference>
<dbReference type="PROSITE" id="PS51671">
    <property type="entry name" value="ACT"/>
    <property type="match status" value="1"/>
</dbReference>
<evidence type="ECO:0000256" key="5">
    <source>
        <dbReference type="ARBA" id="ARBA00010122"/>
    </source>
</evidence>
<feature type="binding site" evidence="14">
    <location>
        <begin position="214"/>
        <end position="215"/>
    </location>
    <ligand>
        <name>ATP</name>
        <dbReference type="ChEBI" id="CHEBI:30616"/>
    </ligand>
</feature>
<gene>
    <name evidence="18" type="ordered locus">Desru_1918</name>
</gene>
<feature type="binding site" evidence="14">
    <location>
        <position position="189"/>
    </location>
    <ligand>
        <name>ATP</name>
        <dbReference type="ChEBI" id="CHEBI:30616"/>
    </ligand>
</feature>
<evidence type="ECO:0000256" key="10">
    <source>
        <dbReference type="ARBA" id="ARBA00022840"/>
    </source>
</evidence>
<dbReference type="EC" id="2.7.2.4" evidence="15"/>
<feature type="binding site" evidence="14">
    <location>
        <begin position="7"/>
        <end position="10"/>
    </location>
    <ligand>
        <name>ATP</name>
        <dbReference type="ChEBI" id="CHEBI:30616"/>
    </ligand>
</feature>
<dbReference type="EMBL" id="CP002780">
    <property type="protein sequence ID" value="AEG60177.1"/>
    <property type="molecule type" value="Genomic_DNA"/>
</dbReference>
<protein>
    <recommendedName>
        <fullName evidence="15">Aspartokinase</fullName>
        <ecNumber evidence="15">2.7.2.4</ecNumber>
    </recommendedName>
</protein>
<feature type="binding site" evidence="14">
    <location>
        <begin position="178"/>
        <end position="179"/>
    </location>
    <ligand>
        <name>ATP</name>
        <dbReference type="ChEBI" id="CHEBI:30616"/>
    </ligand>
</feature>
<dbReference type="GO" id="GO:0009088">
    <property type="term" value="P:threonine biosynthetic process"/>
    <property type="evidence" value="ECO:0007669"/>
    <property type="project" value="UniProtKB-UniPathway"/>
</dbReference>
<dbReference type="GO" id="GO:0005829">
    <property type="term" value="C:cytosol"/>
    <property type="evidence" value="ECO:0007669"/>
    <property type="project" value="TreeGrafter"/>
</dbReference>
<dbReference type="InterPro" id="IPR001048">
    <property type="entry name" value="Asp/Glu/Uridylate_kinase"/>
</dbReference>
<keyword evidence="6 16" id="KW-0028">Amino-acid biosynthesis</keyword>
<dbReference type="UniPathway" id="UPA00051">
    <property type="reaction ID" value="UER00462"/>
</dbReference>
<dbReference type="CDD" id="cd04914">
    <property type="entry name" value="ACT_AKi-DapG-BS_1"/>
    <property type="match status" value="1"/>
</dbReference>
<evidence type="ECO:0000256" key="15">
    <source>
        <dbReference type="RuleBase" id="RU003448"/>
    </source>
</evidence>
<dbReference type="Pfam" id="PF00696">
    <property type="entry name" value="AA_kinase"/>
    <property type="match status" value="1"/>
</dbReference>
<dbReference type="eggNOG" id="COG0527">
    <property type="taxonomic scope" value="Bacteria"/>
</dbReference>
<dbReference type="Pfam" id="PF13840">
    <property type="entry name" value="ACT_7"/>
    <property type="match status" value="1"/>
</dbReference>
<evidence type="ECO:0000313" key="18">
    <source>
        <dbReference type="EMBL" id="AEG60177.1"/>
    </source>
</evidence>
<comment type="catalytic activity">
    <reaction evidence="13 15">
        <text>L-aspartate + ATP = 4-phospho-L-aspartate + ADP</text>
        <dbReference type="Rhea" id="RHEA:23776"/>
        <dbReference type="ChEBI" id="CHEBI:29991"/>
        <dbReference type="ChEBI" id="CHEBI:30616"/>
        <dbReference type="ChEBI" id="CHEBI:57535"/>
        <dbReference type="ChEBI" id="CHEBI:456216"/>
        <dbReference type="EC" id="2.7.2.4"/>
    </reaction>
</comment>
<dbReference type="InterPro" id="IPR018042">
    <property type="entry name" value="Aspartate_kinase_CS"/>
</dbReference>
<dbReference type="PIRSF" id="PIRSF000726">
    <property type="entry name" value="Asp_kin"/>
    <property type="match status" value="1"/>
</dbReference>
<dbReference type="Gene3D" id="3.30.2130.10">
    <property type="entry name" value="VC0802-like"/>
    <property type="match status" value="1"/>
</dbReference>
<evidence type="ECO:0000256" key="7">
    <source>
        <dbReference type="ARBA" id="ARBA00022679"/>
    </source>
</evidence>
<dbReference type="UniPathway" id="UPA00050">
    <property type="reaction ID" value="UER00461"/>
</dbReference>
<feature type="binding site" evidence="14">
    <location>
        <position position="52"/>
    </location>
    <ligand>
        <name>substrate</name>
    </ligand>
</feature>
<comment type="pathway">
    <text evidence="2 16">Amino-acid biosynthesis; L-lysine biosynthesis via DAP pathway; (S)-tetrahydrodipicolinate from L-aspartate: step 1/4.</text>
</comment>
<comment type="similarity">
    <text evidence="5 15">Belongs to the aspartokinase family.</text>
</comment>
<comment type="pathway">
    <text evidence="3 16">Amino-acid biosynthesis; L-methionine biosynthesis via de novo pathway; L-homoserine from L-aspartate: step 1/3.</text>
</comment>
<evidence type="ECO:0000256" key="4">
    <source>
        <dbReference type="ARBA" id="ARBA00005139"/>
    </source>
</evidence>
<evidence type="ECO:0000256" key="8">
    <source>
        <dbReference type="ARBA" id="ARBA00022741"/>
    </source>
</evidence>
<name>F6DUN9_DESRL</name>
<dbReference type="GO" id="GO:0009089">
    <property type="term" value="P:lysine biosynthetic process via diaminopimelate"/>
    <property type="evidence" value="ECO:0007669"/>
    <property type="project" value="UniProtKB-UniPathway"/>
</dbReference>
<evidence type="ECO:0000256" key="3">
    <source>
        <dbReference type="ARBA" id="ARBA00004986"/>
    </source>
</evidence>